<dbReference type="RefSeq" id="WP_062285868.1">
    <property type="nucleotide sequence ID" value="NZ_CP013200.1"/>
</dbReference>
<evidence type="ECO:0000259" key="2">
    <source>
        <dbReference type="Pfam" id="PF00425"/>
    </source>
</evidence>
<reference evidence="5" key="1">
    <citation type="submission" date="2015-11" db="EMBL/GenBank/DDBJ databases">
        <authorList>
            <person name="Kumar R."/>
            <person name="Singh D."/>
            <person name="Swarnkar M.K."/>
            <person name="Singh A.K."/>
            <person name="Kumar S."/>
        </authorList>
    </citation>
    <scope>NUCLEOTIDE SEQUENCE [LARGE SCALE GENOMIC DNA]</scope>
    <source>
        <strain evidence="5">ERGS4:06</strain>
    </source>
</reference>
<dbReference type="InterPro" id="IPR005801">
    <property type="entry name" value="ADC_synthase"/>
</dbReference>
<dbReference type="Pfam" id="PF00425">
    <property type="entry name" value="Chorismate_bind"/>
    <property type="match status" value="1"/>
</dbReference>
<evidence type="ECO:0000313" key="4">
    <source>
        <dbReference type="EMBL" id="ALO65438.1"/>
    </source>
</evidence>
<dbReference type="Proteomes" id="UP000059574">
    <property type="component" value="Chromosome"/>
</dbReference>
<dbReference type="SUPFAM" id="SSF56322">
    <property type="entry name" value="ADC synthase"/>
    <property type="match status" value="1"/>
</dbReference>
<protein>
    <submittedName>
        <fullName evidence="4">Anthranilate synthase</fullName>
    </submittedName>
</protein>
<dbReference type="GO" id="GO:0046820">
    <property type="term" value="F:4-amino-4-deoxychorismate synthase activity"/>
    <property type="evidence" value="ECO:0007669"/>
    <property type="project" value="TreeGrafter"/>
</dbReference>
<dbReference type="CDD" id="cd02019">
    <property type="entry name" value="NK"/>
    <property type="match status" value="1"/>
</dbReference>
<organism evidence="4 5">
    <name type="scientific">Arthrobacter alpinus</name>
    <dbReference type="NCBI Taxonomy" id="656366"/>
    <lineage>
        <taxon>Bacteria</taxon>
        <taxon>Bacillati</taxon>
        <taxon>Actinomycetota</taxon>
        <taxon>Actinomycetes</taxon>
        <taxon>Micrococcales</taxon>
        <taxon>Micrococcaceae</taxon>
        <taxon>Arthrobacter</taxon>
    </lineage>
</organism>
<accession>A0A0S2LVJ8</accession>
<name>A0A0S2LVJ8_9MICC</name>
<dbReference type="PANTHER" id="PTHR11236:SF18">
    <property type="entry name" value="AMINODEOXYCHORISMATE SYNTHASE"/>
    <property type="match status" value="1"/>
</dbReference>
<gene>
    <name evidence="4" type="ORF">AS189_01665</name>
</gene>
<feature type="compositionally biased region" description="Polar residues" evidence="1">
    <location>
        <begin position="430"/>
        <end position="447"/>
    </location>
</feature>
<feature type="region of interest" description="Disordered" evidence="1">
    <location>
        <begin position="423"/>
        <end position="447"/>
    </location>
</feature>
<sequence>MIIAVDGRSGAGKTTVAVELAALLRRHRSVSLFHLEDIYPGWDGLAGGVERYIDSVLAPLSLGMPATWTQWDWAAEHDGASRTTELAPVVIVEGVGSSHGGAGALLDATIWVDAPSQNRKERALERDGDTYAPFWDLWADQEELLLEGSRVPELADIVVDGTHGVANAPALVLDALTQLPAMENVLAPELARRRGLEFSATRLEGLPAAAELFHALYGTSEHAVWLDSSIAEVHTATGAARTAVADAISPAAAADAANVAGTDTASSIAADRSRFSIMADNCGHFGQLSRHEAGLTTVSCGQVTTHIRGPFFHWLDSVWGRKAVRAPDHYPGDFTLGWLGYLGYELKAETGGTPTSAHRSAPGSNGTPGVPDAALLFAGRALVLDHRENCLYVLTLTDVHHVESRREAQDFLAEARAAHASALARTARANPSSAPSLTPSNIPAPSDQALRNQALSDQALRIQAPVFTARDGERHYKDMIAAAQAQIHDGNSYEVCLTTALDAQTPNRLDPWSTYRALRTRNPAPFAAFLRLGGLSVASTSPERFLRIDSEGLMRAEPIKGTRRRDTDPATDAALKTDLLTSLKDRAENVMIVDLLRNDLSRFALPNSLSVPRLCAIESYATVHQMVSTIEAQLAPGNSRAQAVAAAFPAGSMTGAPKISTMAILDHLEAGPRGIYAGAIGYFSLNAATDLSVVIRTLVLQDTDDGGTHLSLGIGGAITADSEDAAEWDEIQAKAHGVLATLGSNFPG</sequence>
<dbReference type="GO" id="GO:0005737">
    <property type="term" value="C:cytoplasm"/>
    <property type="evidence" value="ECO:0007669"/>
    <property type="project" value="TreeGrafter"/>
</dbReference>
<dbReference type="InterPro" id="IPR019999">
    <property type="entry name" value="Anth_synth_I-like"/>
</dbReference>
<dbReference type="InterPro" id="IPR006805">
    <property type="entry name" value="Anth_synth_I_N"/>
</dbReference>
<dbReference type="EMBL" id="CP013200">
    <property type="protein sequence ID" value="ALO65438.1"/>
    <property type="molecule type" value="Genomic_DNA"/>
</dbReference>
<dbReference type="InterPro" id="IPR015890">
    <property type="entry name" value="Chorismate_C"/>
</dbReference>
<dbReference type="PRINTS" id="PR00095">
    <property type="entry name" value="ANTSNTHASEI"/>
</dbReference>
<dbReference type="GO" id="GO:0000162">
    <property type="term" value="P:L-tryptophan biosynthetic process"/>
    <property type="evidence" value="ECO:0007669"/>
    <property type="project" value="TreeGrafter"/>
</dbReference>
<dbReference type="Gene3D" id="3.40.50.300">
    <property type="entry name" value="P-loop containing nucleotide triphosphate hydrolases"/>
    <property type="match status" value="1"/>
</dbReference>
<proteinExistence type="predicted"/>
<evidence type="ECO:0000259" key="3">
    <source>
        <dbReference type="Pfam" id="PF04715"/>
    </source>
</evidence>
<evidence type="ECO:0000313" key="5">
    <source>
        <dbReference type="Proteomes" id="UP000059574"/>
    </source>
</evidence>
<dbReference type="AlphaFoldDB" id="A0A0S2LVJ8"/>
<dbReference type="Gene3D" id="3.60.120.10">
    <property type="entry name" value="Anthranilate synthase"/>
    <property type="match status" value="1"/>
</dbReference>
<dbReference type="SUPFAM" id="SSF52540">
    <property type="entry name" value="P-loop containing nucleoside triphosphate hydrolases"/>
    <property type="match status" value="1"/>
</dbReference>
<evidence type="ECO:0000256" key="1">
    <source>
        <dbReference type="SAM" id="MobiDB-lite"/>
    </source>
</evidence>
<feature type="domain" description="Anthranilate synthase component I N-terminal" evidence="3">
    <location>
        <begin position="271"/>
        <end position="393"/>
    </location>
</feature>
<reference evidence="4 5" key="2">
    <citation type="journal article" date="2016" name="J. Biotechnol.">
        <title>Complete genome sequence of Arthrobacter alpinus ERGS4:06, a yellow pigmented bacterium tolerant to cold and radiations isolated from Sikkim Himalaya.</title>
        <authorList>
            <person name="Kumar R."/>
            <person name="Singh D."/>
            <person name="Swarnkar M.K."/>
            <person name="Singh A.K."/>
            <person name="Kumar S."/>
        </authorList>
    </citation>
    <scope>NUCLEOTIDE SEQUENCE [LARGE SCALE GENOMIC DNA]</scope>
    <source>
        <strain evidence="4 5">ERGS4:06</strain>
    </source>
</reference>
<dbReference type="Pfam" id="PF04715">
    <property type="entry name" value="Anth_synt_I_N"/>
    <property type="match status" value="1"/>
</dbReference>
<dbReference type="InterPro" id="IPR027417">
    <property type="entry name" value="P-loop_NTPase"/>
</dbReference>
<dbReference type="GO" id="GO:0008153">
    <property type="term" value="P:4-aminobenzoate biosynthetic process"/>
    <property type="evidence" value="ECO:0007669"/>
    <property type="project" value="TreeGrafter"/>
</dbReference>
<dbReference type="PANTHER" id="PTHR11236">
    <property type="entry name" value="AMINOBENZOATE/ANTHRANILATE SYNTHASE"/>
    <property type="match status" value="1"/>
</dbReference>
<feature type="domain" description="Chorismate-utilising enzyme C-terminal" evidence="2">
    <location>
        <begin position="474"/>
        <end position="734"/>
    </location>
</feature>